<dbReference type="KEGG" id="sgn:SGRA_2023"/>
<dbReference type="Proteomes" id="UP000007519">
    <property type="component" value="Chromosome"/>
</dbReference>
<proteinExistence type="predicted"/>
<keyword evidence="2" id="KW-1185">Reference proteome</keyword>
<accession>H6L2B6</accession>
<organism evidence="1 2">
    <name type="scientific">Saprospira grandis (strain Lewin)</name>
    <dbReference type="NCBI Taxonomy" id="984262"/>
    <lineage>
        <taxon>Bacteria</taxon>
        <taxon>Pseudomonadati</taxon>
        <taxon>Bacteroidota</taxon>
        <taxon>Saprospiria</taxon>
        <taxon>Saprospirales</taxon>
        <taxon>Saprospiraceae</taxon>
        <taxon>Saprospira</taxon>
    </lineage>
</organism>
<evidence type="ECO:0000313" key="1">
    <source>
        <dbReference type="EMBL" id="AFC24754.1"/>
    </source>
</evidence>
<gene>
    <name evidence="1" type="ordered locus">SGRA_2023</name>
</gene>
<dbReference type="AlphaFoldDB" id="H6L2B6"/>
<protein>
    <submittedName>
        <fullName evidence="1">Uncharacterized protein</fullName>
    </submittedName>
</protein>
<reference evidence="1 2" key="1">
    <citation type="journal article" date="2012" name="Stand. Genomic Sci.">
        <title>Complete genome sequencing and analysis of Saprospira grandis str. Lewin, a predatory marine bacterium.</title>
        <authorList>
            <person name="Saw J.H."/>
            <person name="Yuryev A."/>
            <person name="Kanbe M."/>
            <person name="Hou S."/>
            <person name="Young A.G."/>
            <person name="Aizawa S."/>
            <person name="Alam M."/>
        </authorList>
    </citation>
    <scope>NUCLEOTIDE SEQUENCE [LARGE SCALE GENOMIC DNA]</scope>
    <source>
        <strain evidence="1 2">Lewin</strain>
    </source>
</reference>
<dbReference type="EMBL" id="CP002831">
    <property type="protein sequence ID" value="AFC24754.1"/>
    <property type="molecule type" value="Genomic_DNA"/>
</dbReference>
<sequence>MPVIDLCFGLLTIIVRLNFFCLKEVELFFGPEGPKALG</sequence>
<name>H6L2B6_SAPGL</name>
<dbReference type="STRING" id="984262.SGRA_2023"/>
<dbReference type="HOGENOM" id="CLU_3332866_0_0_10"/>
<evidence type="ECO:0000313" key="2">
    <source>
        <dbReference type="Proteomes" id="UP000007519"/>
    </source>
</evidence>